<keyword evidence="2" id="KW-1185">Reference proteome</keyword>
<dbReference type="EMBL" id="CP003282">
    <property type="protein sequence ID" value="AFG38209.1"/>
    <property type="molecule type" value="Genomic_DNA"/>
</dbReference>
<dbReference type="InterPro" id="IPR002110">
    <property type="entry name" value="Ankyrin_rpt"/>
</dbReference>
<dbReference type="Proteomes" id="UP000007383">
    <property type="component" value="Chromosome"/>
</dbReference>
<dbReference type="RefSeq" id="WP_014456192.1">
    <property type="nucleotide sequence ID" value="NC_017098.1"/>
</dbReference>
<evidence type="ECO:0000313" key="1">
    <source>
        <dbReference type="EMBL" id="AFG38209.1"/>
    </source>
</evidence>
<dbReference type="PATRIC" id="fig|889378.3.peg.2148"/>
<dbReference type="Pfam" id="PF13637">
    <property type="entry name" value="Ank_4"/>
    <property type="match status" value="1"/>
</dbReference>
<dbReference type="STRING" id="889378.Spiaf_2172"/>
<dbReference type="SUPFAM" id="SSF48403">
    <property type="entry name" value="Ankyrin repeat"/>
    <property type="match status" value="1"/>
</dbReference>
<name>H9UL16_SPIAZ</name>
<evidence type="ECO:0000313" key="2">
    <source>
        <dbReference type="Proteomes" id="UP000007383"/>
    </source>
</evidence>
<dbReference type="OrthoDB" id="928522at2"/>
<organism evidence="1 2">
    <name type="scientific">Spirochaeta africana (strain ATCC 700263 / DSM 8902 / Z-7692)</name>
    <dbReference type="NCBI Taxonomy" id="889378"/>
    <lineage>
        <taxon>Bacteria</taxon>
        <taxon>Pseudomonadati</taxon>
        <taxon>Spirochaetota</taxon>
        <taxon>Spirochaetia</taxon>
        <taxon>Spirochaetales</taxon>
        <taxon>Spirochaetaceae</taxon>
        <taxon>Spirochaeta</taxon>
    </lineage>
</organism>
<dbReference type="InterPro" id="IPR036770">
    <property type="entry name" value="Ankyrin_rpt-contain_sf"/>
</dbReference>
<proteinExistence type="predicted"/>
<protein>
    <submittedName>
        <fullName evidence="1">Uncharacterized protein</fullName>
    </submittedName>
</protein>
<accession>H9UL16</accession>
<gene>
    <name evidence="1" type="ordered locus">Spiaf_2172</name>
</gene>
<reference evidence="2" key="1">
    <citation type="journal article" date="2013" name="Stand. Genomic Sci.">
        <title>Complete genome sequence of the halophilic bacterium Spirochaeta africana type strain (Z-7692(T)) from the alkaline Lake Magadi in the East African Rift.</title>
        <authorList>
            <person name="Liolos K."/>
            <person name="Abt B."/>
            <person name="Scheuner C."/>
            <person name="Teshima H."/>
            <person name="Held B."/>
            <person name="Lapidus A."/>
            <person name="Nolan M."/>
            <person name="Lucas S."/>
            <person name="Deshpande S."/>
            <person name="Cheng J.F."/>
            <person name="Tapia R."/>
            <person name="Goodwin L.A."/>
            <person name="Pitluck S."/>
            <person name="Pagani I."/>
            <person name="Ivanova N."/>
            <person name="Mavromatis K."/>
            <person name="Mikhailova N."/>
            <person name="Huntemann M."/>
            <person name="Pati A."/>
            <person name="Chen A."/>
            <person name="Palaniappan K."/>
            <person name="Land M."/>
            <person name="Rohde M."/>
            <person name="Tindall B.J."/>
            <person name="Detter J.C."/>
            <person name="Goker M."/>
            <person name="Bristow J."/>
            <person name="Eisen J.A."/>
            <person name="Markowitz V."/>
            <person name="Hugenholtz P."/>
            <person name="Woyke T."/>
            <person name="Klenk H.P."/>
            <person name="Kyrpides N.C."/>
        </authorList>
    </citation>
    <scope>NUCLEOTIDE SEQUENCE</scope>
    <source>
        <strain evidence="2">ATCC 700263 / DSM 8902 / Z-7692</strain>
    </source>
</reference>
<dbReference type="AlphaFoldDB" id="H9UL16"/>
<dbReference type="KEGG" id="sfc:Spiaf_2172"/>
<dbReference type="HOGENOM" id="CLU_660400_0_0_12"/>
<sequence>MVSRIFRHGSMLPGPNHAILIPMRVIALTLFVLLALMAWGCASLRSPSLNEIRTHGEVSSGIRIQHSLYFLHHYTLYQTGTVIIPMFVSTNPRVHWNTVTLYHAELDAEGQVQQLVPLTQVRLPDQWSNRTTASHSRGTIDQGQVVFTYPAGWDSDAKQTVYASIAAPVTEPPELLTGSGYTAVGYEEVGSTRVWEYVGVLEYWHWGLPTAVDVTESSIAELVQLIISGDGDRYAVAAAIRELDQRQERTALAEVAAQLYRQLQPRSAAGGGFAAVETRLVHTVMTETLLHSPANAGRDPAATGHDISGMAAEPLLLIPGDLHRAAYQNRITQLQQLVADGADPNELDRLGIPPVTYAVLGGSPRALAVLSAAGADLEQPSAHGTPPWFIAAHTPVRRSFVRLWKPGEQAGQNSEE</sequence>
<dbReference type="Gene3D" id="1.25.40.20">
    <property type="entry name" value="Ankyrin repeat-containing domain"/>
    <property type="match status" value="1"/>
</dbReference>